<accession>A0A8H4NXL3</accession>
<dbReference type="EMBL" id="JAADJG010000342">
    <property type="protein sequence ID" value="KAF4448396.1"/>
    <property type="molecule type" value="Genomic_DNA"/>
</dbReference>
<evidence type="ECO:0000313" key="1">
    <source>
        <dbReference type="EMBL" id="KAF4448396.1"/>
    </source>
</evidence>
<evidence type="ECO:0000313" key="2">
    <source>
        <dbReference type="Proteomes" id="UP000605986"/>
    </source>
</evidence>
<reference evidence="1" key="1">
    <citation type="submission" date="2020-01" db="EMBL/GenBank/DDBJ databases">
        <title>Identification and distribution of gene clusters putatively required for synthesis of sphingolipid metabolism inhibitors in phylogenetically diverse species of the filamentous fungus Fusarium.</title>
        <authorList>
            <person name="Kim H.-S."/>
            <person name="Busman M."/>
            <person name="Brown D.W."/>
            <person name="Divon H."/>
            <person name="Uhlig S."/>
            <person name="Proctor R.H."/>
        </authorList>
    </citation>
    <scope>NUCLEOTIDE SEQUENCE</scope>
    <source>
        <strain evidence="1">NRRL 53441</strain>
    </source>
</reference>
<protein>
    <submittedName>
        <fullName evidence="1">Uncharacterized protein</fullName>
    </submittedName>
</protein>
<dbReference type="OrthoDB" id="194358at2759"/>
<keyword evidence="2" id="KW-1185">Reference proteome</keyword>
<name>A0A8H4NXL3_9HYPO</name>
<comment type="caution">
    <text evidence="1">The sequence shown here is derived from an EMBL/GenBank/DDBJ whole genome shotgun (WGS) entry which is preliminary data.</text>
</comment>
<sequence>MTLLPPFKGYKKMPPMRLPAAVSRDQQFMEILVQRNIVSVRMRPFIILTFVREIGDRFTEKLIDHGYRDERFPPEGTPDWPLYCAIGFMFDPRAIVFLCRAGARIDADSDASKLQTKPAIIAKLERNPTLQDARRDYMNLYDTCNTLAKAALNPEFEELSNKGSGDYYYYFYYGLKWDKSFAQAWESMESVFGWNMDELVQWEGNEWPMALSSEEEWKSWRIEVLEILRPFWEYHCSPNPP</sequence>
<dbReference type="AlphaFoldDB" id="A0A8H4NXL3"/>
<dbReference type="Proteomes" id="UP000605986">
    <property type="component" value="Unassembled WGS sequence"/>
</dbReference>
<organism evidence="1 2">
    <name type="scientific">Fusarium austroafricanum</name>
    <dbReference type="NCBI Taxonomy" id="2364996"/>
    <lineage>
        <taxon>Eukaryota</taxon>
        <taxon>Fungi</taxon>
        <taxon>Dikarya</taxon>
        <taxon>Ascomycota</taxon>
        <taxon>Pezizomycotina</taxon>
        <taxon>Sordariomycetes</taxon>
        <taxon>Hypocreomycetidae</taxon>
        <taxon>Hypocreales</taxon>
        <taxon>Nectriaceae</taxon>
        <taxon>Fusarium</taxon>
        <taxon>Fusarium concolor species complex</taxon>
    </lineage>
</organism>
<gene>
    <name evidence="1" type="ORF">F53441_8204</name>
</gene>
<proteinExistence type="predicted"/>